<comment type="cofactor">
    <cofactor evidence="1">
        <name>FAD</name>
        <dbReference type="ChEBI" id="CHEBI:57692"/>
    </cofactor>
</comment>
<feature type="domain" description="FAD/NAD(P)-binding" evidence="5">
    <location>
        <begin position="9"/>
        <end position="175"/>
    </location>
</feature>
<dbReference type="AlphaFoldDB" id="A0A377D6B5"/>
<comment type="similarity">
    <text evidence="2">Belongs to the FAD-dependent oxidoreductase family.</text>
</comment>
<evidence type="ECO:0000256" key="3">
    <source>
        <dbReference type="ARBA" id="ARBA00022630"/>
    </source>
</evidence>
<dbReference type="Gene3D" id="3.50.50.60">
    <property type="entry name" value="FAD/NAD(P)-binding domain"/>
    <property type="match status" value="2"/>
</dbReference>
<reference evidence="6 7" key="1">
    <citation type="submission" date="2018-06" db="EMBL/GenBank/DDBJ databases">
        <authorList>
            <consortium name="Pathogen Informatics"/>
            <person name="Doyle S."/>
        </authorList>
    </citation>
    <scope>NUCLEOTIDE SEQUENCE [LARGE SCALE GENOMIC DNA]</scope>
    <source>
        <strain evidence="6 7">NCTC7922</strain>
    </source>
</reference>
<dbReference type="PANTHER" id="PTHR43429:SF3">
    <property type="entry name" value="NITRITE REDUCTASE [NAD(P)H]"/>
    <property type="match status" value="1"/>
</dbReference>
<keyword evidence="3" id="KW-0285">Flavoprotein</keyword>
<dbReference type="Proteomes" id="UP000254174">
    <property type="component" value="Unassembled WGS sequence"/>
</dbReference>
<evidence type="ECO:0000256" key="4">
    <source>
        <dbReference type="ARBA" id="ARBA00022827"/>
    </source>
</evidence>
<evidence type="ECO:0000256" key="1">
    <source>
        <dbReference type="ARBA" id="ARBA00001974"/>
    </source>
</evidence>
<dbReference type="EMBL" id="UGFC01000006">
    <property type="protein sequence ID" value="STM16642.1"/>
    <property type="molecule type" value="Genomic_DNA"/>
</dbReference>
<evidence type="ECO:0000256" key="2">
    <source>
        <dbReference type="ARBA" id="ARBA00006442"/>
    </source>
</evidence>
<accession>A0A377D6B5</accession>
<dbReference type="InterPro" id="IPR050260">
    <property type="entry name" value="FAD-bd_OxRdtase"/>
</dbReference>
<evidence type="ECO:0000313" key="6">
    <source>
        <dbReference type="EMBL" id="STM16642.1"/>
    </source>
</evidence>
<protein>
    <submittedName>
        <fullName evidence="6">Nitric oxide reductase FlRd-NAD(+) reductase</fullName>
        <ecNumber evidence="6">1.18.1.-</ecNumber>
    </submittedName>
</protein>
<dbReference type="InterPro" id="IPR023753">
    <property type="entry name" value="FAD/NAD-binding_dom"/>
</dbReference>
<sequence length="190" mass="21060">MDEYNKPDLSHVISQRQRADDLTRQTAGEFAEQFNLHLFPHTWVTDIDAEAHVVKSQNNQWQYDKLVLATGASAFVPPVPGRELMLTLNSQQEYRACETQLRDARRVLIVGAGLIGSELAMDFLSCRQSGHAKSTTLPVFWRPLMPPEVSSRLQHRLTEMGVSSAVEISVAGAGKNGFWHSGNAGPPALH</sequence>
<proteinExistence type="inferred from homology"/>
<organism evidence="6 7">
    <name type="scientific">Escherichia coli</name>
    <dbReference type="NCBI Taxonomy" id="562"/>
    <lineage>
        <taxon>Bacteria</taxon>
        <taxon>Pseudomonadati</taxon>
        <taxon>Pseudomonadota</taxon>
        <taxon>Gammaproteobacteria</taxon>
        <taxon>Enterobacterales</taxon>
        <taxon>Enterobacteriaceae</taxon>
        <taxon>Escherichia</taxon>
    </lineage>
</organism>
<dbReference type="EC" id="1.18.1.-" evidence="6"/>
<evidence type="ECO:0000313" key="7">
    <source>
        <dbReference type="Proteomes" id="UP000254174"/>
    </source>
</evidence>
<name>A0A377D6B5_ECOLX</name>
<dbReference type="PANTHER" id="PTHR43429">
    <property type="entry name" value="PYRIDINE NUCLEOTIDE-DISULFIDE OXIDOREDUCTASE DOMAIN-CONTAINING"/>
    <property type="match status" value="1"/>
</dbReference>
<dbReference type="Pfam" id="PF07992">
    <property type="entry name" value="Pyr_redox_2"/>
    <property type="match status" value="1"/>
</dbReference>
<evidence type="ECO:0000259" key="5">
    <source>
        <dbReference type="Pfam" id="PF07992"/>
    </source>
</evidence>
<dbReference type="GO" id="GO:0016491">
    <property type="term" value="F:oxidoreductase activity"/>
    <property type="evidence" value="ECO:0007669"/>
    <property type="project" value="UniProtKB-KW"/>
</dbReference>
<dbReference type="SUPFAM" id="SSF51905">
    <property type="entry name" value="FAD/NAD(P)-binding domain"/>
    <property type="match status" value="1"/>
</dbReference>
<dbReference type="InterPro" id="IPR036188">
    <property type="entry name" value="FAD/NAD-bd_sf"/>
</dbReference>
<keyword evidence="6" id="KW-0560">Oxidoreductase</keyword>
<keyword evidence="4" id="KW-0274">FAD</keyword>
<gene>
    <name evidence="6" type="primary">norW_2</name>
    <name evidence="6" type="ORF">NCTC7922_03061</name>
</gene>
<dbReference type="PRINTS" id="PR00368">
    <property type="entry name" value="FADPNR"/>
</dbReference>